<protein>
    <submittedName>
        <fullName evidence="3">Uncharacterized protein</fullName>
    </submittedName>
</protein>
<feature type="compositionally biased region" description="Basic and acidic residues" evidence="1">
    <location>
        <begin position="74"/>
        <end position="83"/>
    </location>
</feature>
<feature type="transmembrane region" description="Helical" evidence="2">
    <location>
        <begin position="33"/>
        <end position="51"/>
    </location>
</feature>
<feature type="region of interest" description="Disordered" evidence="1">
    <location>
        <begin position="71"/>
        <end position="102"/>
    </location>
</feature>
<evidence type="ECO:0000256" key="1">
    <source>
        <dbReference type="SAM" id="MobiDB-lite"/>
    </source>
</evidence>
<evidence type="ECO:0000313" key="3">
    <source>
        <dbReference type="EMBL" id="TBU25535.1"/>
    </source>
</evidence>
<evidence type="ECO:0000256" key="2">
    <source>
        <dbReference type="SAM" id="Phobius"/>
    </source>
</evidence>
<gene>
    <name evidence="3" type="ORF">BD311DRAFT_497893</name>
</gene>
<name>A0A4Q9MDZ4_9APHY</name>
<dbReference type="EMBL" id="ML143460">
    <property type="protein sequence ID" value="TBU25535.1"/>
    <property type="molecule type" value="Genomic_DNA"/>
</dbReference>
<proteinExistence type="predicted"/>
<accession>A0A4Q9MDZ4</accession>
<organism evidence="3">
    <name type="scientific">Dichomitus squalens</name>
    <dbReference type="NCBI Taxonomy" id="114155"/>
    <lineage>
        <taxon>Eukaryota</taxon>
        <taxon>Fungi</taxon>
        <taxon>Dikarya</taxon>
        <taxon>Basidiomycota</taxon>
        <taxon>Agaricomycotina</taxon>
        <taxon>Agaricomycetes</taxon>
        <taxon>Polyporales</taxon>
        <taxon>Polyporaceae</taxon>
        <taxon>Dichomitus</taxon>
    </lineage>
</organism>
<sequence>MLPPTGSHLPLLRFVSGYTLCISVRTSTTRPATYPPSVLLIMISVFVGVHFPQRRRCSMTPTLLSLLPGAVPADRSRSDVPPEKRRRRRDMAPETHPSGSCDLTSQWIWARAKSMV</sequence>
<keyword evidence="2" id="KW-0812">Transmembrane</keyword>
<keyword evidence="2" id="KW-0472">Membrane</keyword>
<reference evidence="3" key="1">
    <citation type="submission" date="2019-01" db="EMBL/GenBank/DDBJ databases">
        <title>Draft genome sequences of three monokaryotic isolates of the white-rot basidiomycete fungus Dichomitus squalens.</title>
        <authorList>
            <consortium name="DOE Joint Genome Institute"/>
            <person name="Lopez S.C."/>
            <person name="Andreopoulos B."/>
            <person name="Pangilinan J."/>
            <person name="Lipzen A."/>
            <person name="Riley R."/>
            <person name="Ahrendt S."/>
            <person name="Ng V."/>
            <person name="Barry K."/>
            <person name="Daum C."/>
            <person name="Grigoriev I.V."/>
            <person name="Hilden K.S."/>
            <person name="Makela M.R."/>
            <person name="de Vries R.P."/>
        </authorList>
    </citation>
    <scope>NUCLEOTIDE SEQUENCE [LARGE SCALE GENOMIC DNA]</scope>
    <source>
        <strain evidence="3">OM18370.1</strain>
    </source>
</reference>
<dbReference type="Proteomes" id="UP000292957">
    <property type="component" value="Unassembled WGS sequence"/>
</dbReference>
<keyword evidence="2" id="KW-1133">Transmembrane helix</keyword>
<dbReference type="AlphaFoldDB" id="A0A4Q9MDZ4"/>